<dbReference type="InterPro" id="IPR002901">
    <property type="entry name" value="MGlyc_endo_b_GlcNAc-like_dom"/>
</dbReference>
<dbReference type="Gene3D" id="1.10.530.10">
    <property type="match status" value="1"/>
</dbReference>
<dbReference type="Gene3D" id="2.10.70.40">
    <property type="entry name" value="peptidoglycan hydrolase"/>
    <property type="match status" value="1"/>
</dbReference>
<evidence type="ECO:0000313" key="5">
    <source>
        <dbReference type="Proteomes" id="UP000001446"/>
    </source>
</evidence>
<dbReference type="eggNOG" id="COG1705">
    <property type="taxonomic scope" value="Bacteria"/>
</dbReference>
<dbReference type="Proteomes" id="UP000001446">
    <property type="component" value="Chromosome"/>
</dbReference>
<evidence type="ECO:0000256" key="2">
    <source>
        <dbReference type="SAM" id="MobiDB-lite"/>
    </source>
</evidence>
<feature type="compositionally biased region" description="Basic and acidic residues" evidence="2">
    <location>
        <begin position="449"/>
        <end position="458"/>
    </location>
</feature>
<dbReference type="EMBL" id="CP001836">
    <property type="protein sequence ID" value="ACZ76599.1"/>
    <property type="molecule type" value="Genomic_DNA"/>
</dbReference>
<feature type="region of interest" description="Disordered" evidence="2">
    <location>
        <begin position="443"/>
        <end position="473"/>
    </location>
</feature>
<reference evidence="4" key="1">
    <citation type="submission" date="2009-12" db="EMBL/GenBank/DDBJ databases">
        <title>Complete sequence of Dickeya dadantii Ech586.</title>
        <authorList>
            <consortium name="US DOE Joint Genome Institute"/>
            <person name="Lucas S."/>
            <person name="Copeland A."/>
            <person name="Lapidus A."/>
            <person name="Glavina del Rio T."/>
            <person name="Tice H."/>
            <person name="Bruce D."/>
            <person name="Goodwin L."/>
            <person name="Pitluck S."/>
            <person name="Munk A.C."/>
            <person name="Brettin T."/>
            <person name="Detter J.C."/>
            <person name="Han C."/>
            <person name="Tapia R."/>
            <person name="Larimer F."/>
            <person name="Land M."/>
            <person name="Hauser L."/>
            <person name="Kyrpides N."/>
            <person name="Mikhailova N."/>
            <person name="Balakrishnan V."/>
            <person name="Glasner J."/>
            <person name="Perna N.T."/>
        </authorList>
    </citation>
    <scope>NUCLEOTIDE SEQUENCE [LARGE SCALE GENOMIC DNA]</scope>
    <source>
        <strain evidence="4">Ech586</strain>
    </source>
</reference>
<dbReference type="eggNOG" id="COG3179">
    <property type="taxonomic scope" value="Bacteria"/>
</dbReference>
<dbReference type="KEGG" id="ddc:Dd586_1736"/>
<accession>D2BYD1</accession>
<dbReference type="HOGENOM" id="CLU_426837_0_0_6"/>
<evidence type="ECO:0000256" key="1">
    <source>
        <dbReference type="ARBA" id="ARBA00022801"/>
    </source>
</evidence>
<dbReference type="GO" id="GO:0004040">
    <property type="term" value="F:amidase activity"/>
    <property type="evidence" value="ECO:0007669"/>
    <property type="project" value="InterPro"/>
</dbReference>
<dbReference type="SMART" id="SM00047">
    <property type="entry name" value="LYZ2"/>
    <property type="match status" value="1"/>
</dbReference>
<evidence type="ECO:0000259" key="3">
    <source>
        <dbReference type="SMART" id="SM00047"/>
    </source>
</evidence>
<dbReference type="STRING" id="590409.Dd586_1736"/>
<gene>
    <name evidence="4" type="ordered locus">Dd586_1736</name>
</gene>
<dbReference type="PANTHER" id="PTHR33308">
    <property type="entry name" value="PEPTIDOGLYCAN HYDROLASE FLGJ"/>
    <property type="match status" value="1"/>
</dbReference>
<dbReference type="RefSeq" id="WP_012884425.1">
    <property type="nucleotide sequence ID" value="NC_013592.1"/>
</dbReference>
<protein>
    <submittedName>
        <fullName evidence="4">Mannosyl-glycoprotein endo-beta-N-acetylglucosamidase</fullName>
    </submittedName>
</protein>
<feature type="region of interest" description="Disordered" evidence="2">
    <location>
        <begin position="19"/>
        <end position="145"/>
    </location>
</feature>
<sequence>MKKNNTTRKQLFVVIKKTRSFTKKTEINSQSRQNNSEANNTATGYSVSPATGLDNIRSSAPESARPSSAPAAASQPTPPTTPPVTTVPPLPKFSPPQTPTPPVETPTQPAATNTAPPSQPTPAPTAAAPTTEPAAPQEPATEPFAPDYAAAGSQLSKLMSGMAAPLSRLTSSLQGFTSQSLLKSATSKPADNTGAPPSRIDSISLPTAPAQKINTPIPAGRSGTIQRALATGAAYKQGNIEGLDDAHTRALVASTAATESAGGKLDIRNSAGYLGRYQAGAGWLAEAGLIAGGANAVTAAMKADGFTNEYKWGKSGGMTRFLKNKNNWKNGLDYDKYLSSAEIQDNAFKTNSDKAYAYLVKKGIIKPGMTQNEIAGILKARHIGGIGGAIKAAKNIEGPKDANGTSALKYKNDLADGNVFIESYQSGNTVLSEPIHADLDLAPQVSNAKKPETKKTEAKNTSSKGQKPKKLNLSKENNDFVEKIYKEALALETETGVPAAITAAQAILESGYGKRVPVDINTKEVSNNLFGIKANDKYIKNGGKYVNILTTEYVPVTGEKENKKIKIVGKFRSYQSSEDSLRDHASFLRGNKRYKNLFTSKNPMKWAEGLQASGYATDPEYAKKLQNVILKFGWDKKDNNN</sequence>
<feature type="compositionally biased region" description="Low complexity" evidence="2">
    <location>
        <begin position="105"/>
        <end position="116"/>
    </location>
</feature>
<dbReference type="Pfam" id="PF01832">
    <property type="entry name" value="Glucosaminidase"/>
    <property type="match status" value="1"/>
</dbReference>
<proteinExistence type="predicted"/>
<feature type="compositionally biased region" description="Low complexity" evidence="2">
    <location>
        <begin position="58"/>
        <end position="75"/>
    </location>
</feature>
<keyword evidence="5" id="KW-1185">Reference proteome</keyword>
<name>D2BYD1_DICZ5</name>
<dbReference type="CAZy" id="GH73">
    <property type="family name" value="Glycoside Hydrolase Family 73"/>
</dbReference>
<feature type="domain" description="Mannosyl-glycoprotein endo-beta-N-acetylglucosamidase-like" evidence="3">
    <location>
        <begin position="470"/>
        <end position="638"/>
    </location>
</feature>
<feature type="region of interest" description="Disordered" evidence="2">
    <location>
        <begin position="183"/>
        <end position="207"/>
    </location>
</feature>
<feature type="compositionally biased region" description="Polar residues" evidence="2">
    <location>
        <begin position="27"/>
        <end position="49"/>
    </location>
</feature>
<organism evidence="4 5">
    <name type="scientific">Dickeya zeae (strain Ech586)</name>
    <name type="common">Dickeya dadantii (strain Ech586)</name>
    <dbReference type="NCBI Taxonomy" id="590409"/>
    <lineage>
        <taxon>Bacteria</taxon>
        <taxon>Pseudomonadati</taxon>
        <taxon>Pseudomonadota</taxon>
        <taxon>Gammaproteobacteria</taxon>
        <taxon>Enterobacterales</taxon>
        <taxon>Pectobacteriaceae</taxon>
        <taxon>Dickeya</taxon>
        <taxon>Dickeya parazeae</taxon>
    </lineage>
</organism>
<evidence type="ECO:0000313" key="4">
    <source>
        <dbReference type="EMBL" id="ACZ76599.1"/>
    </source>
</evidence>
<dbReference type="PANTHER" id="PTHR33308:SF9">
    <property type="entry name" value="PEPTIDOGLYCAN HYDROLASE FLGJ"/>
    <property type="match status" value="1"/>
</dbReference>
<keyword evidence="1" id="KW-0378">Hydrolase</keyword>
<dbReference type="InterPro" id="IPR051056">
    <property type="entry name" value="Glycosyl_Hydrolase_73"/>
</dbReference>
<feature type="compositionally biased region" description="Pro residues" evidence="2">
    <location>
        <begin position="76"/>
        <end position="104"/>
    </location>
</feature>
<feature type="compositionally biased region" description="Low complexity" evidence="2">
    <location>
        <begin position="124"/>
        <end position="145"/>
    </location>
</feature>
<dbReference type="AlphaFoldDB" id="D2BYD1"/>